<dbReference type="Gene3D" id="3.40.50.1820">
    <property type="entry name" value="alpha/beta hydrolase"/>
    <property type="match status" value="1"/>
</dbReference>
<dbReference type="InterPro" id="IPR002925">
    <property type="entry name" value="Dienelactn_hydro"/>
</dbReference>
<evidence type="ECO:0000313" key="3">
    <source>
        <dbReference type="Proteomes" id="UP000664132"/>
    </source>
</evidence>
<feature type="domain" description="Dienelactone hydrolase" evidence="1">
    <location>
        <begin position="30"/>
        <end position="245"/>
    </location>
</feature>
<dbReference type="SUPFAM" id="SSF53474">
    <property type="entry name" value="alpha/beta-Hydrolases"/>
    <property type="match status" value="1"/>
</dbReference>
<keyword evidence="3" id="KW-1185">Reference proteome</keyword>
<comment type="caution">
    <text evidence="2">The sequence shown here is derived from an EMBL/GenBank/DDBJ whole genome shotgun (WGS) entry which is preliminary data.</text>
</comment>
<gene>
    <name evidence="2" type="ORF">IFR04_000433</name>
</gene>
<dbReference type="PANTHER" id="PTHR47668">
    <property type="entry name" value="DIENELACTONE HYDROLASE FAMILY PROTEIN (AFU_ORTHOLOGUE AFUA_6G01940)"/>
    <property type="match status" value="1"/>
</dbReference>
<name>A0A8H7WKD8_9HELO</name>
<proteinExistence type="predicted"/>
<reference evidence="2" key="1">
    <citation type="submission" date="2021-02" db="EMBL/GenBank/DDBJ databases">
        <title>Genome sequence Cadophora malorum strain M34.</title>
        <authorList>
            <person name="Stefanovic E."/>
            <person name="Vu D."/>
            <person name="Scully C."/>
            <person name="Dijksterhuis J."/>
            <person name="Roader J."/>
            <person name="Houbraken J."/>
        </authorList>
    </citation>
    <scope>NUCLEOTIDE SEQUENCE</scope>
    <source>
        <strain evidence="2">M34</strain>
    </source>
</reference>
<protein>
    <recommendedName>
        <fullName evidence="1">Dienelactone hydrolase domain-containing protein</fullName>
    </recommendedName>
</protein>
<organism evidence="2 3">
    <name type="scientific">Cadophora malorum</name>
    <dbReference type="NCBI Taxonomy" id="108018"/>
    <lineage>
        <taxon>Eukaryota</taxon>
        <taxon>Fungi</taxon>
        <taxon>Dikarya</taxon>
        <taxon>Ascomycota</taxon>
        <taxon>Pezizomycotina</taxon>
        <taxon>Leotiomycetes</taxon>
        <taxon>Helotiales</taxon>
        <taxon>Ploettnerulaceae</taxon>
        <taxon>Cadophora</taxon>
    </lineage>
</organism>
<dbReference type="Proteomes" id="UP000664132">
    <property type="component" value="Unassembled WGS sequence"/>
</dbReference>
<dbReference type="AlphaFoldDB" id="A0A8H7WKD8"/>
<evidence type="ECO:0000259" key="1">
    <source>
        <dbReference type="Pfam" id="PF01738"/>
    </source>
</evidence>
<dbReference type="Pfam" id="PF01738">
    <property type="entry name" value="DLH"/>
    <property type="match status" value="1"/>
</dbReference>
<accession>A0A8H7WKD8</accession>
<dbReference type="GO" id="GO:0016787">
    <property type="term" value="F:hydrolase activity"/>
    <property type="evidence" value="ECO:0007669"/>
    <property type="project" value="InterPro"/>
</dbReference>
<dbReference type="InterPro" id="IPR029058">
    <property type="entry name" value="AB_hydrolase_fold"/>
</dbReference>
<dbReference type="PANTHER" id="PTHR47668:SF1">
    <property type="entry name" value="DIENELACTONE HYDROLASE DOMAIN-CONTAINING PROTEIN-RELATED"/>
    <property type="match status" value="1"/>
</dbReference>
<dbReference type="EMBL" id="JAFJYH010000002">
    <property type="protein sequence ID" value="KAG4426551.1"/>
    <property type="molecule type" value="Genomic_DNA"/>
</dbReference>
<sequence length="246" mass="26881">MVCEACKTIPPVVAEGYVEKGKWEDIGGLKTYITGPSDAKKAIIDIYDIFGFAPQIIQGADALSAALGVLVFVPDFLEGDYAKGEWFGNPTPENEKLKGELFGRAMAFEPKIKLVTKFVEDVKTKWIVKKWSALGLCWGGKVVALTSGDGTAFQVSAQVHPGRLDVQDIKKIQIPHMILASKDEDAAEVAKCKEVLEGEDGSGIVETYPEMNHGWMGARANLSNSEEASEYTRGYNQIASYFSKHL</sequence>
<dbReference type="OrthoDB" id="2147163at2759"/>
<evidence type="ECO:0000313" key="2">
    <source>
        <dbReference type="EMBL" id="KAG4426551.1"/>
    </source>
</evidence>